<proteinExistence type="predicted"/>
<evidence type="ECO:0000313" key="3">
    <source>
        <dbReference type="Proteomes" id="UP000189681"/>
    </source>
</evidence>
<comment type="caution">
    <text evidence="2">The sequence shown here is derived from an EMBL/GenBank/DDBJ whole genome shotgun (WGS) entry which is preliminary data.</text>
</comment>
<dbReference type="InterPro" id="IPR025399">
    <property type="entry name" value="DUF4372"/>
</dbReference>
<name>A0A1V4AXT2_9BACT</name>
<dbReference type="Pfam" id="PF14294">
    <property type="entry name" value="DUF4372"/>
    <property type="match status" value="1"/>
</dbReference>
<feature type="non-terminal residue" evidence="2">
    <location>
        <position position="118"/>
    </location>
</feature>
<organism evidence="2 3">
    <name type="scientific">Candidatus Brocadia carolinensis</name>
    <dbReference type="NCBI Taxonomy" id="1004156"/>
    <lineage>
        <taxon>Bacteria</taxon>
        <taxon>Pseudomonadati</taxon>
        <taxon>Planctomycetota</taxon>
        <taxon>Candidatus Brocadiia</taxon>
        <taxon>Candidatus Brocadiales</taxon>
        <taxon>Candidatus Brocadiaceae</taxon>
        <taxon>Candidatus Brocadia</taxon>
    </lineage>
</organism>
<protein>
    <recommendedName>
        <fullName evidence="1">DUF4372 domain-containing protein</fullName>
    </recommendedName>
</protein>
<dbReference type="EMBL" id="AYTS01000005">
    <property type="protein sequence ID" value="OOP57947.1"/>
    <property type="molecule type" value="Genomic_DNA"/>
</dbReference>
<gene>
    <name evidence="2" type="ORF">AYP45_00495</name>
</gene>
<dbReference type="STRING" id="1004156.AYP45_00495"/>
<sequence length="118" mass="13900">MNRFCSIFSQLLQLFPRSEFYRAVKETHAEYHARGFSCWEQFVSMLFCQLGRAHSLREITGGLRSCEGKLTHLGITAPSRSTLAYANEHRPWELYQKVFLNLLDQCRNKFSGKKKFRF</sequence>
<feature type="domain" description="DUF4372" evidence="1">
    <location>
        <begin position="6"/>
        <end position="75"/>
    </location>
</feature>
<evidence type="ECO:0000259" key="1">
    <source>
        <dbReference type="Pfam" id="PF14294"/>
    </source>
</evidence>
<reference evidence="2 3" key="1">
    <citation type="journal article" date="2017" name="Water Res.">
        <title>Discovery and metagenomic analysis of an anammox bacterial enrichment related to Candidatus "Brocadia caroliniensis" in a full-scale glycerol-fed nitritation-denitritation separate centrate treatment process.</title>
        <authorList>
            <person name="Park H."/>
            <person name="Brotto A.C."/>
            <person name="van Loosdrecht M.C."/>
            <person name="Chandran K."/>
        </authorList>
    </citation>
    <scope>NUCLEOTIDE SEQUENCE [LARGE SCALE GENOMIC DNA]</scope>
    <source>
        <strain evidence="2">26THWARD</strain>
    </source>
</reference>
<accession>A0A1V4AXT2</accession>
<dbReference type="Proteomes" id="UP000189681">
    <property type="component" value="Unassembled WGS sequence"/>
</dbReference>
<dbReference type="AlphaFoldDB" id="A0A1V4AXT2"/>
<evidence type="ECO:0000313" key="2">
    <source>
        <dbReference type="EMBL" id="OOP57947.1"/>
    </source>
</evidence>